<gene>
    <name evidence="1" type="ORF">S01H4_09500</name>
</gene>
<organism evidence="1">
    <name type="scientific">marine sediment metagenome</name>
    <dbReference type="NCBI Taxonomy" id="412755"/>
    <lineage>
        <taxon>unclassified sequences</taxon>
        <taxon>metagenomes</taxon>
        <taxon>ecological metagenomes</taxon>
    </lineage>
</organism>
<dbReference type="InterPro" id="IPR054333">
    <property type="entry name" value="REase-ARP-assoc"/>
</dbReference>
<protein>
    <submittedName>
        <fullName evidence="1">Uncharacterized protein</fullName>
    </submittedName>
</protein>
<sequence>WDKPDNLLNDHTNVSGTDADIAIAYYDHQGNLNLWLIEHKLTEKEFTTCRGFKSPGRTPSHACAPASAILDNRELCYYHSGCNFRYWDITLGDASPFNANRIRKYNECPFIGGMNQLWRNQLLATSLESSASPRWPYKKVYFSVVYYPGNNSLKPSISEYQKLIGFNDRFFAFSSDKLINQVKEINEPALSEWLRWYQELYYF</sequence>
<evidence type="ECO:0000313" key="1">
    <source>
        <dbReference type="EMBL" id="GAG56791.1"/>
    </source>
</evidence>
<name>X1A9B5_9ZZZZ</name>
<accession>X1A9B5</accession>
<dbReference type="EMBL" id="BART01003448">
    <property type="protein sequence ID" value="GAG56791.1"/>
    <property type="molecule type" value="Genomic_DNA"/>
</dbReference>
<dbReference type="AlphaFoldDB" id="X1A9B5"/>
<comment type="caution">
    <text evidence="1">The sequence shown here is derived from an EMBL/GenBank/DDBJ whole genome shotgun (WGS) entry which is preliminary data.</text>
</comment>
<proteinExistence type="predicted"/>
<reference evidence="1" key="1">
    <citation type="journal article" date="2014" name="Front. Microbiol.">
        <title>High frequency of phylogenetically diverse reductive dehalogenase-homologous genes in deep subseafloor sedimentary metagenomes.</title>
        <authorList>
            <person name="Kawai M."/>
            <person name="Futagami T."/>
            <person name="Toyoda A."/>
            <person name="Takaki Y."/>
            <person name="Nishi S."/>
            <person name="Hori S."/>
            <person name="Arai W."/>
            <person name="Tsubouchi T."/>
            <person name="Morono Y."/>
            <person name="Uchiyama I."/>
            <person name="Ito T."/>
            <person name="Fujiyama A."/>
            <person name="Inagaki F."/>
            <person name="Takami H."/>
        </authorList>
    </citation>
    <scope>NUCLEOTIDE SEQUENCE</scope>
    <source>
        <strain evidence="1">Expedition CK06-06</strain>
    </source>
</reference>
<dbReference type="Pfam" id="PF22558">
    <property type="entry name" value="REase-ARP"/>
    <property type="match status" value="1"/>
</dbReference>
<feature type="non-terminal residue" evidence="1">
    <location>
        <position position="1"/>
    </location>
</feature>